<protein>
    <recommendedName>
        <fullName evidence="13">Peptidoglycan-recognition protein</fullName>
    </recommendedName>
</protein>
<dbReference type="AlphaFoldDB" id="A0A0T6ATH0"/>
<evidence type="ECO:0000259" key="9">
    <source>
        <dbReference type="SMART" id="SM00644"/>
    </source>
</evidence>
<dbReference type="GO" id="GO:0009253">
    <property type="term" value="P:peptidoglycan catabolic process"/>
    <property type="evidence" value="ECO:0007669"/>
    <property type="project" value="InterPro"/>
</dbReference>
<dbReference type="InterPro" id="IPR036505">
    <property type="entry name" value="Amidase/PGRP_sf"/>
</dbReference>
<accession>A0A0T6ATH0</accession>
<dbReference type="InterPro" id="IPR002502">
    <property type="entry name" value="Amidase_domain"/>
</dbReference>
<feature type="non-terminal residue" evidence="11">
    <location>
        <position position="1"/>
    </location>
</feature>
<keyword evidence="5" id="KW-1015">Disulfide bond</keyword>
<dbReference type="GO" id="GO:0042834">
    <property type="term" value="F:peptidoglycan binding"/>
    <property type="evidence" value="ECO:0007669"/>
    <property type="project" value="InterPro"/>
</dbReference>
<dbReference type="InterPro" id="IPR015510">
    <property type="entry name" value="PGRP"/>
</dbReference>
<keyword evidence="12" id="KW-1185">Reference proteome</keyword>
<gene>
    <name evidence="11" type="ORF">AMK59_6527</name>
</gene>
<dbReference type="Gene3D" id="3.40.80.10">
    <property type="entry name" value="Peptidoglycan recognition protein-like"/>
    <property type="match status" value="1"/>
</dbReference>
<evidence type="ECO:0000313" key="11">
    <source>
        <dbReference type="EMBL" id="KRT78342.1"/>
    </source>
</evidence>
<dbReference type="SMART" id="SM00644">
    <property type="entry name" value="Ami_2"/>
    <property type="match status" value="1"/>
</dbReference>
<evidence type="ECO:0008006" key="13">
    <source>
        <dbReference type="Google" id="ProtNLM"/>
    </source>
</evidence>
<dbReference type="Proteomes" id="UP000051574">
    <property type="component" value="Unassembled WGS sequence"/>
</dbReference>
<name>A0A0T6ATH0_9SCAR</name>
<feature type="chain" id="PRO_5012317057" description="Peptidoglycan-recognition protein" evidence="8">
    <location>
        <begin position="16"/>
        <end position="183"/>
    </location>
</feature>
<dbReference type="OrthoDB" id="10001926at2759"/>
<feature type="signal peptide" evidence="8">
    <location>
        <begin position="1"/>
        <end position="15"/>
    </location>
</feature>
<dbReference type="SMART" id="SM00701">
    <property type="entry name" value="PGRP"/>
    <property type="match status" value="1"/>
</dbReference>
<comment type="function">
    <text evidence="6">Peptidoglycan-recognition protein probably involved in innate immunity by binding to peptidoglycans (PGN) of bacteria and activating the prophenoloxidase (proPO) cascade immune response. Binds to 1,3-beta-D-glucan and PGN.</text>
</comment>
<feature type="disulfide bond" evidence="7">
    <location>
        <begin position="55"/>
        <end position="61"/>
    </location>
</feature>
<dbReference type="GO" id="GO:0008745">
    <property type="term" value="F:N-acetylmuramoyl-L-alanine amidase activity"/>
    <property type="evidence" value="ECO:0007669"/>
    <property type="project" value="InterPro"/>
</dbReference>
<reference evidence="11 12" key="1">
    <citation type="submission" date="2015-09" db="EMBL/GenBank/DDBJ databases">
        <title>Draft genome of the scarab beetle Oryctes borbonicus.</title>
        <authorList>
            <person name="Meyer J.M."/>
            <person name="Markov G.V."/>
            <person name="Baskaran P."/>
            <person name="Herrmann M."/>
            <person name="Sommer R.J."/>
            <person name="Roedelsperger C."/>
        </authorList>
    </citation>
    <scope>NUCLEOTIDE SEQUENCE [LARGE SCALE GENOMIC DNA]</scope>
    <source>
        <strain evidence="11">OB123</strain>
        <tissue evidence="11">Whole animal</tissue>
    </source>
</reference>
<dbReference type="InterPro" id="IPR006619">
    <property type="entry name" value="PGRP_domain_met/bac"/>
</dbReference>
<keyword evidence="3 8" id="KW-0732">Signal</keyword>
<dbReference type="PIRSF" id="PIRSF037945">
    <property type="entry name" value="PGRPs"/>
    <property type="match status" value="1"/>
</dbReference>
<evidence type="ECO:0000256" key="3">
    <source>
        <dbReference type="ARBA" id="ARBA00022729"/>
    </source>
</evidence>
<evidence type="ECO:0000256" key="1">
    <source>
        <dbReference type="ARBA" id="ARBA00007553"/>
    </source>
</evidence>
<dbReference type="GO" id="GO:0045087">
    <property type="term" value="P:innate immune response"/>
    <property type="evidence" value="ECO:0007669"/>
    <property type="project" value="UniProtKB-KW"/>
</dbReference>
<dbReference type="PANTHER" id="PTHR11022">
    <property type="entry name" value="PEPTIDOGLYCAN RECOGNITION PROTEIN"/>
    <property type="match status" value="1"/>
</dbReference>
<dbReference type="GO" id="GO:0008270">
    <property type="term" value="F:zinc ion binding"/>
    <property type="evidence" value="ECO:0007669"/>
    <property type="project" value="InterPro"/>
</dbReference>
<evidence type="ECO:0000259" key="10">
    <source>
        <dbReference type="SMART" id="SM00701"/>
    </source>
</evidence>
<evidence type="ECO:0000256" key="5">
    <source>
        <dbReference type="ARBA" id="ARBA00023157"/>
    </source>
</evidence>
<dbReference type="Pfam" id="PF01510">
    <property type="entry name" value="Amidase_2"/>
    <property type="match status" value="1"/>
</dbReference>
<dbReference type="FunFam" id="3.40.80.10:FF:000001">
    <property type="entry name" value="Peptidoglycan recognition protein 1"/>
    <property type="match status" value="1"/>
</dbReference>
<dbReference type="CDD" id="cd06583">
    <property type="entry name" value="PGRP"/>
    <property type="match status" value="1"/>
</dbReference>
<organism evidence="11 12">
    <name type="scientific">Oryctes borbonicus</name>
    <dbReference type="NCBI Taxonomy" id="1629725"/>
    <lineage>
        <taxon>Eukaryota</taxon>
        <taxon>Metazoa</taxon>
        <taxon>Ecdysozoa</taxon>
        <taxon>Arthropoda</taxon>
        <taxon>Hexapoda</taxon>
        <taxon>Insecta</taxon>
        <taxon>Pterygota</taxon>
        <taxon>Neoptera</taxon>
        <taxon>Endopterygota</taxon>
        <taxon>Coleoptera</taxon>
        <taxon>Polyphaga</taxon>
        <taxon>Scarabaeiformia</taxon>
        <taxon>Scarabaeidae</taxon>
        <taxon>Dynastinae</taxon>
        <taxon>Oryctes</taxon>
    </lineage>
</organism>
<sequence>VIMKLLLLFVTSALAGTPVIVSRSEWGAASPTETNPLKINPPPFVVIHHSESQVCATTARCKTIVKNIQSYHMRSRGWEDIGYNFLVGGDGKVYEGRGWNKHGSHAIPYNNKSIGICFIGNFGASAPPSQQIQAAKDLIAYGVSKKLISSNYKVLGHRQAANTSCPGNSLFAIIKKWPRFLTN</sequence>
<evidence type="ECO:0000256" key="6">
    <source>
        <dbReference type="ARBA" id="ARBA00057187"/>
    </source>
</evidence>
<dbReference type="InterPro" id="IPR017331">
    <property type="entry name" value="Peptidoglycan_recognition"/>
</dbReference>
<comment type="similarity">
    <text evidence="1">Belongs to the N-acetylmuramoyl-L-alanine amidase 2 family.</text>
</comment>
<proteinExistence type="inferred from homology"/>
<dbReference type="PANTHER" id="PTHR11022:SF41">
    <property type="entry name" value="PEPTIDOGLYCAN-RECOGNITION PROTEIN LC-RELATED"/>
    <property type="match status" value="1"/>
</dbReference>
<evidence type="ECO:0000256" key="2">
    <source>
        <dbReference type="ARBA" id="ARBA00022588"/>
    </source>
</evidence>
<evidence type="ECO:0000256" key="7">
    <source>
        <dbReference type="PIRSR" id="PIRSR037945-1"/>
    </source>
</evidence>
<keyword evidence="2" id="KW-0399">Innate immunity</keyword>
<dbReference type="SUPFAM" id="SSF55846">
    <property type="entry name" value="N-acetylmuramoyl-L-alanine amidase-like"/>
    <property type="match status" value="1"/>
</dbReference>
<evidence type="ECO:0000256" key="4">
    <source>
        <dbReference type="ARBA" id="ARBA00022859"/>
    </source>
</evidence>
<feature type="domain" description="Peptidoglycan recognition protein family" evidence="10">
    <location>
        <begin position="18"/>
        <end position="161"/>
    </location>
</feature>
<evidence type="ECO:0000313" key="12">
    <source>
        <dbReference type="Proteomes" id="UP000051574"/>
    </source>
</evidence>
<comment type="caution">
    <text evidence="11">The sequence shown here is derived from an EMBL/GenBank/DDBJ whole genome shotgun (WGS) entry which is preliminary data.</text>
</comment>
<evidence type="ECO:0000256" key="8">
    <source>
        <dbReference type="SAM" id="SignalP"/>
    </source>
</evidence>
<keyword evidence="4" id="KW-0391">Immunity</keyword>
<dbReference type="EMBL" id="LJIG01022861">
    <property type="protein sequence ID" value="KRT78342.1"/>
    <property type="molecule type" value="Genomic_DNA"/>
</dbReference>
<feature type="domain" description="N-acetylmuramoyl-L-alanine amidase" evidence="9">
    <location>
        <begin position="29"/>
        <end position="167"/>
    </location>
</feature>